<dbReference type="PRINTS" id="PR00344">
    <property type="entry name" value="BCTRLSENSOR"/>
</dbReference>
<keyword evidence="9" id="KW-0472">Membrane</keyword>
<dbReference type="GO" id="GO:0005524">
    <property type="term" value="F:ATP binding"/>
    <property type="evidence" value="ECO:0007669"/>
    <property type="project" value="UniProtKB-KW"/>
</dbReference>
<feature type="transmembrane region" description="Helical" evidence="9">
    <location>
        <begin position="37"/>
        <end position="61"/>
    </location>
</feature>
<sequence length="426" mass="48033">MTERLFWLVKLRWIAAAGVVLTVFIADHILGIRLPAYILYSAILFLASYNLLIYIILVSINKRKVELSVYSDWLANLQISLDLLILAVCIHFSGGIENLFIFYFIFHAIIASILLSRRAAFLQATFTVFLFLLIVSLEYLGIMPHYPLSGFITAVLYNNLLYVVEISFVFISTIYIAVYMATSVANRLKTVNQLLKEKDRIKSEYVLRVTHDIKEHLSAIQGCIDPVASEICGPLAEQQKNLLNRASRRTLKLLFFVRALLDITKLKLTRELKAEVLHLSDIIEPLLEDARVRAHEKNVAFEVVLPEFLGCINGVGIYLEAALSNLLVNACKYTLAGGKITFVVEDQGDNYQIKIIDTGIGIPKDDLPCIFEEFHRAKNAQAIEKMGTGLGLAMSKEVVEMHQGKIWVESREGEGTTFFVSLPKRT</sequence>
<comment type="catalytic activity">
    <reaction evidence="1">
        <text>ATP + protein L-histidine = ADP + protein N-phospho-L-histidine.</text>
        <dbReference type="EC" id="2.7.13.3"/>
    </reaction>
</comment>
<dbReference type="SUPFAM" id="SSF47384">
    <property type="entry name" value="Homodimeric domain of signal transducing histidine kinase"/>
    <property type="match status" value="1"/>
</dbReference>
<feature type="transmembrane region" description="Helical" evidence="9">
    <location>
        <begin position="12"/>
        <end position="31"/>
    </location>
</feature>
<dbReference type="GO" id="GO:0000156">
    <property type="term" value="F:phosphorelay response regulator activity"/>
    <property type="evidence" value="ECO:0007669"/>
    <property type="project" value="TreeGrafter"/>
</dbReference>
<evidence type="ECO:0000256" key="5">
    <source>
        <dbReference type="ARBA" id="ARBA00022741"/>
    </source>
</evidence>
<keyword evidence="9" id="KW-0812">Transmembrane</keyword>
<dbReference type="FunFam" id="3.30.565.10:FF:000006">
    <property type="entry name" value="Sensor histidine kinase WalK"/>
    <property type="match status" value="1"/>
</dbReference>
<proteinExistence type="predicted"/>
<dbReference type="InterPro" id="IPR036890">
    <property type="entry name" value="HATPase_C_sf"/>
</dbReference>
<dbReference type="GO" id="GO:0000155">
    <property type="term" value="F:phosphorelay sensor kinase activity"/>
    <property type="evidence" value="ECO:0007669"/>
    <property type="project" value="InterPro"/>
</dbReference>
<comment type="caution">
    <text evidence="11">The sequence shown here is derived from an EMBL/GenBank/DDBJ whole genome shotgun (WGS) entry which is preliminary data.</text>
</comment>
<keyword evidence="5" id="KW-0547">Nucleotide-binding</keyword>
<evidence type="ECO:0000313" key="12">
    <source>
        <dbReference type="Proteomes" id="UP000176915"/>
    </source>
</evidence>
<dbReference type="InterPro" id="IPR005467">
    <property type="entry name" value="His_kinase_dom"/>
</dbReference>
<evidence type="ECO:0000256" key="6">
    <source>
        <dbReference type="ARBA" id="ARBA00022777"/>
    </source>
</evidence>
<evidence type="ECO:0000256" key="1">
    <source>
        <dbReference type="ARBA" id="ARBA00000085"/>
    </source>
</evidence>
<dbReference type="Proteomes" id="UP000176915">
    <property type="component" value="Unassembled WGS sequence"/>
</dbReference>
<dbReference type="EMBL" id="MFFY01000015">
    <property type="protein sequence ID" value="OGF31389.1"/>
    <property type="molecule type" value="Genomic_DNA"/>
</dbReference>
<gene>
    <name evidence="11" type="ORF">A3H09_01895</name>
</gene>
<evidence type="ECO:0000256" key="9">
    <source>
        <dbReference type="SAM" id="Phobius"/>
    </source>
</evidence>
<keyword evidence="6" id="KW-0418">Kinase</keyword>
<feature type="domain" description="Histidine kinase" evidence="10">
    <location>
        <begin position="208"/>
        <end position="426"/>
    </location>
</feature>
<evidence type="ECO:0000256" key="7">
    <source>
        <dbReference type="ARBA" id="ARBA00022840"/>
    </source>
</evidence>
<dbReference type="SMART" id="SM00387">
    <property type="entry name" value="HATPase_c"/>
    <property type="match status" value="1"/>
</dbReference>
<name>A0A1F5SXL8_9BACT</name>
<dbReference type="InterPro" id="IPR036097">
    <property type="entry name" value="HisK_dim/P_sf"/>
</dbReference>
<keyword evidence="4" id="KW-0808">Transferase</keyword>
<protein>
    <recommendedName>
        <fullName evidence="2">histidine kinase</fullName>
        <ecNumber evidence="2">2.7.13.3</ecNumber>
    </recommendedName>
</protein>
<dbReference type="EC" id="2.7.13.3" evidence="2"/>
<dbReference type="CDD" id="cd00075">
    <property type="entry name" value="HATPase"/>
    <property type="match status" value="1"/>
</dbReference>
<dbReference type="Pfam" id="PF02518">
    <property type="entry name" value="HATPase_c"/>
    <property type="match status" value="1"/>
</dbReference>
<keyword evidence="7" id="KW-0067">ATP-binding</keyword>
<evidence type="ECO:0000313" key="11">
    <source>
        <dbReference type="EMBL" id="OGF31389.1"/>
    </source>
</evidence>
<reference evidence="11 12" key="1">
    <citation type="journal article" date="2016" name="Nat. Commun.">
        <title>Thousands of microbial genomes shed light on interconnected biogeochemical processes in an aquifer system.</title>
        <authorList>
            <person name="Anantharaman K."/>
            <person name="Brown C.T."/>
            <person name="Hug L.A."/>
            <person name="Sharon I."/>
            <person name="Castelle C.J."/>
            <person name="Probst A.J."/>
            <person name="Thomas B.C."/>
            <person name="Singh A."/>
            <person name="Wilkins M.J."/>
            <person name="Karaoz U."/>
            <person name="Brodie E.L."/>
            <person name="Williams K.H."/>
            <person name="Hubbard S.S."/>
            <person name="Banfield J.F."/>
        </authorList>
    </citation>
    <scope>NUCLEOTIDE SEQUENCE [LARGE SCALE GENOMIC DNA]</scope>
</reference>
<organism evidence="11 12">
    <name type="scientific">Candidatus Falkowbacteria bacterium RIFCSPLOWO2_12_FULL_45_13</name>
    <dbReference type="NCBI Taxonomy" id="1797991"/>
    <lineage>
        <taxon>Bacteria</taxon>
        <taxon>Candidatus Falkowiibacteriota</taxon>
    </lineage>
</organism>
<dbReference type="PANTHER" id="PTHR42878">
    <property type="entry name" value="TWO-COMPONENT HISTIDINE KINASE"/>
    <property type="match status" value="1"/>
</dbReference>
<feature type="transmembrane region" description="Helical" evidence="9">
    <location>
        <begin position="120"/>
        <end position="140"/>
    </location>
</feature>
<accession>A0A1F5SXL8</accession>
<evidence type="ECO:0000259" key="10">
    <source>
        <dbReference type="PROSITE" id="PS50109"/>
    </source>
</evidence>
<evidence type="ECO:0000256" key="4">
    <source>
        <dbReference type="ARBA" id="ARBA00022679"/>
    </source>
</evidence>
<evidence type="ECO:0000256" key="3">
    <source>
        <dbReference type="ARBA" id="ARBA00022553"/>
    </source>
</evidence>
<dbReference type="GO" id="GO:0030295">
    <property type="term" value="F:protein kinase activator activity"/>
    <property type="evidence" value="ECO:0007669"/>
    <property type="project" value="TreeGrafter"/>
</dbReference>
<keyword evidence="9" id="KW-1133">Transmembrane helix</keyword>
<keyword evidence="8" id="KW-0902">Two-component regulatory system</keyword>
<feature type="transmembrane region" description="Helical" evidence="9">
    <location>
        <begin position="160"/>
        <end position="181"/>
    </location>
</feature>
<dbReference type="PROSITE" id="PS50109">
    <property type="entry name" value="HIS_KIN"/>
    <property type="match status" value="1"/>
</dbReference>
<feature type="transmembrane region" description="Helical" evidence="9">
    <location>
        <begin position="99"/>
        <end position="115"/>
    </location>
</feature>
<dbReference type="Gene3D" id="1.10.287.130">
    <property type="match status" value="1"/>
</dbReference>
<dbReference type="SUPFAM" id="SSF55874">
    <property type="entry name" value="ATPase domain of HSP90 chaperone/DNA topoisomerase II/histidine kinase"/>
    <property type="match status" value="1"/>
</dbReference>
<keyword evidence="3" id="KW-0597">Phosphoprotein</keyword>
<dbReference type="Gene3D" id="3.30.565.10">
    <property type="entry name" value="Histidine kinase-like ATPase, C-terminal domain"/>
    <property type="match status" value="1"/>
</dbReference>
<dbReference type="PANTHER" id="PTHR42878:SF7">
    <property type="entry name" value="SENSOR HISTIDINE KINASE GLRK"/>
    <property type="match status" value="1"/>
</dbReference>
<dbReference type="InterPro" id="IPR050351">
    <property type="entry name" value="BphY/WalK/GraS-like"/>
</dbReference>
<evidence type="ECO:0000256" key="2">
    <source>
        <dbReference type="ARBA" id="ARBA00012438"/>
    </source>
</evidence>
<dbReference type="GO" id="GO:0007234">
    <property type="term" value="P:osmosensory signaling via phosphorelay pathway"/>
    <property type="evidence" value="ECO:0007669"/>
    <property type="project" value="TreeGrafter"/>
</dbReference>
<dbReference type="InterPro" id="IPR004358">
    <property type="entry name" value="Sig_transdc_His_kin-like_C"/>
</dbReference>
<dbReference type="AlphaFoldDB" id="A0A1F5SXL8"/>
<evidence type="ECO:0000256" key="8">
    <source>
        <dbReference type="ARBA" id="ARBA00023012"/>
    </source>
</evidence>
<dbReference type="InterPro" id="IPR003594">
    <property type="entry name" value="HATPase_dom"/>
</dbReference>
<feature type="transmembrane region" description="Helical" evidence="9">
    <location>
        <begin position="73"/>
        <end position="93"/>
    </location>
</feature>